<dbReference type="GO" id="GO:0016887">
    <property type="term" value="F:ATP hydrolysis activity"/>
    <property type="evidence" value="ECO:0007669"/>
    <property type="project" value="InterPro"/>
</dbReference>
<evidence type="ECO:0000256" key="1">
    <source>
        <dbReference type="ARBA" id="ARBA00004651"/>
    </source>
</evidence>
<dbReference type="AlphaFoldDB" id="A0A7W1WV23"/>
<evidence type="ECO:0000256" key="4">
    <source>
        <dbReference type="ARBA" id="ARBA00022692"/>
    </source>
</evidence>
<feature type="transmembrane region" description="Helical" evidence="9">
    <location>
        <begin position="20"/>
        <end position="40"/>
    </location>
</feature>
<dbReference type="GO" id="GO:0015421">
    <property type="term" value="F:ABC-type oligopeptide transporter activity"/>
    <property type="evidence" value="ECO:0007669"/>
    <property type="project" value="TreeGrafter"/>
</dbReference>
<dbReference type="GO" id="GO:0005524">
    <property type="term" value="F:ATP binding"/>
    <property type="evidence" value="ECO:0007669"/>
    <property type="project" value="UniProtKB-KW"/>
</dbReference>
<dbReference type="Gene3D" id="3.40.50.300">
    <property type="entry name" value="P-loop containing nucleotide triphosphate hydrolases"/>
    <property type="match status" value="1"/>
</dbReference>
<dbReference type="InterPro" id="IPR036640">
    <property type="entry name" value="ABC1_TM_sf"/>
</dbReference>
<feature type="transmembrane region" description="Helical" evidence="9">
    <location>
        <begin position="166"/>
        <end position="184"/>
    </location>
</feature>
<name>A0A7W1WV23_9BACL</name>
<dbReference type="SMART" id="SM00382">
    <property type="entry name" value="AAA"/>
    <property type="match status" value="1"/>
</dbReference>
<evidence type="ECO:0000313" key="12">
    <source>
        <dbReference type="EMBL" id="MBA4496467.1"/>
    </source>
</evidence>
<dbReference type="GO" id="GO:0005886">
    <property type="term" value="C:plasma membrane"/>
    <property type="evidence" value="ECO:0007669"/>
    <property type="project" value="UniProtKB-SubCell"/>
</dbReference>
<dbReference type="EMBL" id="JACEIQ010000036">
    <property type="protein sequence ID" value="MBA4496467.1"/>
    <property type="molecule type" value="Genomic_DNA"/>
</dbReference>
<dbReference type="InterPro" id="IPR003439">
    <property type="entry name" value="ABC_transporter-like_ATP-bd"/>
</dbReference>
<feature type="domain" description="ABC transporter" evidence="10">
    <location>
        <begin position="347"/>
        <end position="587"/>
    </location>
</feature>
<evidence type="ECO:0000259" key="10">
    <source>
        <dbReference type="PROSITE" id="PS50893"/>
    </source>
</evidence>
<accession>A0A7W1WV23</accession>
<dbReference type="SUPFAM" id="SSF90123">
    <property type="entry name" value="ABC transporter transmembrane region"/>
    <property type="match status" value="1"/>
</dbReference>
<keyword evidence="4 9" id="KW-0812">Transmembrane</keyword>
<protein>
    <submittedName>
        <fullName evidence="12">ABC transporter ATP-binding protein</fullName>
    </submittedName>
</protein>
<dbReference type="InterPro" id="IPR003593">
    <property type="entry name" value="AAA+_ATPase"/>
</dbReference>
<organism evidence="12 13">
    <name type="scientific">Paenactinomyces guangxiensis</name>
    <dbReference type="NCBI Taxonomy" id="1490290"/>
    <lineage>
        <taxon>Bacteria</taxon>
        <taxon>Bacillati</taxon>
        <taxon>Bacillota</taxon>
        <taxon>Bacilli</taxon>
        <taxon>Bacillales</taxon>
        <taxon>Thermoactinomycetaceae</taxon>
        <taxon>Paenactinomyces</taxon>
    </lineage>
</organism>
<comment type="caution">
    <text evidence="12">The sequence shown here is derived from an EMBL/GenBank/DDBJ whole genome shotgun (WGS) entry which is preliminary data.</text>
</comment>
<evidence type="ECO:0000256" key="7">
    <source>
        <dbReference type="ARBA" id="ARBA00022989"/>
    </source>
</evidence>
<dbReference type="PROSITE" id="PS50893">
    <property type="entry name" value="ABC_TRANSPORTER_2"/>
    <property type="match status" value="1"/>
</dbReference>
<comment type="subcellular location">
    <subcellularLocation>
        <location evidence="1">Cell membrane</location>
        <topology evidence="1">Multi-pass membrane protein</topology>
    </subcellularLocation>
</comment>
<keyword evidence="8 9" id="KW-0472">Membrane</keyword>
<dbReference type="SUPFAM" id="SSF52540">
    <property type="entry name" value="P-loop containing nucleoside triphosphate hydrolases"/>
    <property type="match status" value="1"/>
</dbReference>
<keyword evidence="6 12" id="KW-0067">ATP-binding</keyword>
<feature type="domain" description="ABC transmembrane type-1" evidence="11">
    <location>
        <begin position="21"/>
        <end position="311"/>
    </location>
</feature>
<sequence length="593" mass="68186">MKKRYRFLFNFIFKHAKDWIFISLIFNILLGFLPLASLWITENLVNEISKMISSKSGADFGPLLHLLFIQLIILLFSFSSGNITRLYDTHVAERLNYHLTKIVSIKAASVPLAYFDLPEFHHHHERIHGHLGERVLSPVKRIYAFVKESLTLFSLIGYLLSTHWGLSVLSMLAIVPTLIVQMRFSSQQFVMMKYQTPNARKANYFALLLNSREIAKEVRLFKLKDYFIQQWSKFYRKNMNEYLTLLRKQEYIQIGLYLLTSLLYVAAVVLVISLLRSTSLSIGAFVAILQSFERTQNSANSIAINVSQFYKDHLYITDLVGFLSFKEDKIIEYTGKTPFPHTLQKGIRFHNVSFKYPFSERPVLKDISFEIKSGEKVAIVGANGSGKTTLVKCLMGLYPVEKGQIYFDDIPITDMNRDDLYEKITCIFQDFVRFNLSVKENIAVGSISDINQLSKIQSASKKVEIHDLITSFPDQYDTVLGRVLMDGEDLSGGQWQKIGLARALVKEGEIYILDEPTAALDPLSELEVFEKFENLTSNKTTIFISHRMAAARLADRILVLKNGKLIEQGNHWDLISLNGEYANMYRMQAKWYE</sequence>
<dbReference type="InterPro" id="IPR039421">
    <property type="entry name" value="Type_1_exporter"/>
</dbReference>
<keyword evidence="7 9" id="KW-1133">Transmembrane helix</keyword>
<reference evidence="12 13" key="1">
    <citation type="submission" date="2020-07" db="EMBL/GenBank/DDBJ databases">
        <authorList>
            <person name="Feng H."/>
        </authorList>
    </citation>
    <scope>NUCLEOTIDE SEQUENCE [LARGE SCALE GENOMIC DNA]</scope>
    <source>
        <strain evidence="13">s-10</strain>
    </source>
</reference>
<dbReference type="Pfam" id="PF00005">
    <property type="entry name" value="ABC_tran"/>
    <property type="match status" value="1"/>
</dbReference>
<gene>
    <name evidence="12" type="ORF">H1191_19605</name>
</gene>
<evidence type="ECO:0000256" key="5">
    <source>
        <dbReference type="ARBA" id="ARBA00022741"/>
    </source>
</evidence>
<dbReference type="PROSITE" id="PS00211">
    <property type="entry name" value="ABC_TRANSPORTER_1"/>
    <property type="match status" value="1"/>
</dbReference>
<dbReference type="InterPro" id="IPR027417">
    <property type="entry name" value="P-loop_NTPase"/>
</dbReference>
<dbReference type="Gene3D" id="1.20.1560.10">
    <property type="entry name" value="ABC transporter type 1, transmembrane domain"/>
    <property type="match status" value="1"/>
</dbReference>
<evidence type="ECO:0000256" key="9">
    <source>
        <dbReference type="SAM" id="Phobius"/>
    </source>
</evidence>
<dbReference type="PROSITE" id="PS50929">
    <property type="entry name" value="ABC_TM1F"/>
    <property type="match status" value="1"/>
</dbReference>
<feature type="transmembrane region" description="Helical" evidence="9">
    <location>
        <begin position="254"/>
        <end position="275"/>
    </location>
</feature>
<evidence type="ECO:0000256" key="3">
    <source>
        <dbReference type="ARBA" id="ARBA00022475"/>
    </source>
</evidence>
<dbReference type="FunFam" id="3.40.50.300:FF:000221">
    <property type="entry name" value="Multidrug ABC transporter ATP-binding protein"/>
    <property type="match status" value="1"/>
</dbReference>
<evidence type="ECO:0000256" key="8">
    <source>
        <dbReference type="ARBA" id="ARBA00023136"/>
    </source>
</evidence>
<dbReference type="Proteomes" id="UP000535491">
    <property type="component" value="Unassembled WGS sequence"/>
</dbReference>
<feature type="transmembrane region" description="Helical" evidence="9">
    <location>
        <begin position="60"/>
        <end position="78"/>
    </location>
</feature>
<evidence type="ECO:0000259" key="11">
    <source>
        <dbReference type="PROSITE" id="PS50929"/>
    </source>
</evidence>
<evidence type="ECO:0000256" key="2">
    <source>
        <dbReference type="ARBA" id="ARBA00022448"/>
    </source>
</evidence>
<proteinExistence type="predicted"/>
<dbReference type="InterPro" id="IPR017871">
    <property type="entry name" value="ABC_transporter-like_CS"/>
</dbReference>
<dbReference type="PANTHER" id="PTHR43394">
    <property type="entry name" value="ATP-DEPENDENT PERMEASE MDL1, MITOCHONDRIAL"/>
    <property type="match status" value="1"/>
</dbReference>
<keyword evidence="2" id="KW-0813">Transport</keyword>
<keyword evidence="13" id="KW-1185">Reference proteome</keyword>
<keyword evidence="3" id="KW-1003">Cell membrane</keyword>
<dbReference type="PANTHER" id="PTHR43394:SF1">
    <property type="entry name" value="ATP-BINDING CASSETTE SUB-FAMILY B MEMBER 10, MITOCHONDRIAL"/>
    <property type="match status" value="1"/>
</dbReference>
<dbReference type="InterPro" id="IPR011527">
    <property type="entry name" value="ABC1_TM_dom"/>
</dbReference>
<dbReference type="RefSeq" id="WP_181754920.1">
    <property type="nucleotide sequence ID" value="NZ_JACEIQ010000036.1"/>
</dbReference>
<keyword evidence="5" id="KW-0547">Nucleotide-binding</keyword>
<evidence type="ECO:0000256" key="6">
    <source>
        <dbReference type="ARBA" id="ARBA00022840"/>
    </source>
</evidence>
<evidence type="ECO:0000313" key="13">
    <source>
        <dbReference type="Proteomes" id="UP000535491"/>
    </source>
</evidence>